<keyword evidence="1" id="KW-0812">Transmembrane</keyword>
<evidence type="ECO:0000313" key="3">
    <source>
        <dbReference type="Proteomes" id="UP000050940"/>
    </source>
</evidence>
<keyword evidence="1" id="KW-1133">Transmembrane helix</keyword>
<keyword evidence="3" id="KW-1185">Reference proteome</keyword>
<dbReference type="RefSeq" id="WP_057641527.1">
    <property type="nucleotide sequence ID" value="NZ_LDJP01000070.1"/>
</dbReference>
<feature type="transmembrane region" description="Helical" evidence="1">
    <location>
        <begin position="52"/>
        <end position="67"/>
    </location>
</feature>
<dbReference type="AlphaFoldDB" id="A0A0R0E1H9"/>
<accession>A0A0R0E1H9</accession>
<organism evidence="2 3">
    <name type="scientific">Stenotrophomonas daejeonensis</name>
    <dbReference type="NCBI Taxonomy" id="659018"/>
    <lineage>
        <taxon>Bacteria</taxon>
        <taxon>Pseudomonadati</taxon>
        <taxon>Pseudomonadota</taxon>
        <taxon>Gammaproteobacteria</taxon>
        <taxon>Lysobacterales</taxon>
        <taxon>Lysobacteraceae</taxon>
        <taxon>Stenotrophomonas</taxon>
    </lineage>
</organism>
<dbReference type="EMBL" id="LDJP01000070">
    <property type="protein sequence ID" value="KRG83491.1"/>
    <property type="molecule type" value="Genomic_DNA"/>
</dbReference>
<evidence type="ECO:0000313" key="2">
    <source>
        <dbReference type="EMBL" id="KRG83491.1"/>
    </source>
</evidence>
<proteinExistence type="predicted"/>
<comment type="caution">
    <text evidence="2">The sequence shown here is derived from an EMBL/GenBank/DDBJ whole genome shotgun (WGS) entry which is preliminary data.</text>
</comment>
<evidence type="ECO:0000256" key="1">
    <source>
        <dbReference type="SAM" id="Phobius"/>
    </source>
</evidence>
<gene>
    <name evidence="2" type="ORF">ABB34_11825</name>
</gene>
<protein>
    <recommendedName>
        <fullName evidence="4">DUF3325 domain-containing protein</fullName>
    </recommendedName>
</protein>
<evidence type="ECO:0008006" key="4">
    <source>
        <dbReference type="Google" id="ProtNLM"/>
    </source>
</evidence>
<keyword evidence="1" id="KW-0472">Membrane</keyword>
<dbReference type="OrthoDB" id="5988692at2"/>
<dbReference type="Proteomes" id="UP000050940">
    <property type="component" value="Unassembled WGS sequence"/>
</dbReference>
<sequence length="109" mass="11508">MHDPASAGWLLAAALAACLAGMGWLALGMDVHARQAWGRGLSPVETRSLRGLGWLALAAGLGLCLRVDHPSMAALVWVMALAGSALAVAFVLAWQARWLGVLAPWVRRQ</sequence>
<dbReference type="PATRIC" id="fig|659018.3.peg.2500"/>
<dbReference type="STRING" id="659018.ABB34_11825"/>
<dbReference type="Pfam" id="PF11804">
    <property type="entry name" value="DUF3325"/>
    <property type="match status" value="1"/>
</dbReference>
<name>A0A0R0E1H9_9GAMM</name>
<feature type="transmembrane region" description="Helical" evidence="1">
    <location>
        <begin position="74"/>
        <end position="96"/>
    </location>
</feature>
<reference evidence="2 3" key="1">
    <citation type="submission" date="2015-05" db="EMBL/GenBank/DDBJ databases">
        <title>Genome sequencing and analysis of members of genus Stenotrophomonas.</title>
        <authorList>
            <person name="Patil P.P."/>
            <person name="Midha S."/>
            <person name="Patil P.B."/>
        </authorList>
    </citation>
    <scope>NUCLEOTIDE SEQUENCE [LARGE SCALE GENOMIC DNA]</scope>
    <source>
        <strain evidence="2 3">JCM 16244</strain>
    </source>
</reference>
<dbReference type="InterPro" id="IPR021762">
    <property type="entry name" value="DUF3325"/>
</dbReference>